<dbReference type="Pfam" id="PF00108">
    <property type="entry name" value="Thiolase_N"/>
    <property type="match status" value="1"/>
</dbReference>
<evidence type="ECO:0000256" key="1">
    <source>
        <dbReference type="ARBA" id="ARBA00022679"/>
    </source>
</evidence>
<name>A0A345T3C7_9ACTN</name>
<evidence type="ECO:0000313" key="5">
    <source>
        <dbReference type="EMBL" id="AXI80482.1"/>
    </source>
</evidence>
<dbReference type="PROSITE" id="PS00098">
    <property type="entry name" value="THIOLASE_1"/>
    <property type="match status" value="1"/>
</dbReference>
<dbReference type="Pfam" id="PF22691">
    <property type="entry name" value="Thiolase_C_1"/>
    <property type="match status" value="1"/>
</dbReference>
<gene>
    <name evidence="5" type="ORF">C7M71_026850</name>
</gene>
<dbReference type="GO" id="GO:0016747">
    <property type="term" value="F:acyltransferase activity, transferring groups other than amino-acyl groups"/>
    <property type="evidence" value="ECO:0007669"/>
    <property type="project" value="InterPro"/>
</dbReference>
<evidence type="ECO:0000313" key="6">
    <source>
        <dbReference type="Proteomes" id="UP000249340"/>
    </source>
</evidence>
<dbReference type="NCBIfam" id="NF004810">
    <property type="entry name" value="PRK06157.1"/>
    <property type="match status" value="1"/>
</dbReference>
<dbReference type="Proteomes" id="UP000249340">
    <property type="component" value="Chromosome"/>
</dbReference>
<accession>A0A345T3C7</accession>
<feature type="compositionally biased region" description="Basic residues" evidence="2">
    <location>
        <begin position="1"/>
        <end position="19"/>
    </location>
</feature>
<feature type="domain" description="Thiolase C-terminal" evidence="4">
    <location>
        <begin position="406"/>
        <end position="541"/>
    </location>
</feature>
<keyword evidence="1 5" id="KW-0808">Transferase</keyword>
<dbReference type="EMBL" id="CP031264">
    <property type="protein sequence ID" value="AXI80482.1"/>
    <property type="molecule type" value="Genomic_DNA"/>
</dbReference>
<dbReference type="KEGG" id="stri:C7M71_026850"/>
<dbReference type="InterPro" id="IPR016039">
    <property type="entry name" value="Thiolase-like"/>
</dbReference>
<evidence type="ECO:0000259" key="3">
    <source>
        <dbReference type="Pfam" id="PF00108"/>
    </source>
</evidence>
<reference evidence="6" key="1">
    <citation type="submission" date="2018-07" db="EMBL/GenBank/DDBJ databases">
        <title>Streptacidiphilus bronchialis DSM 106435 chromosome.</title>
        <authorList>
            <person name="Batra D."/>
            <person name="Gulvik C.A."/>
        </authorList>
    </citation>
    <scope>NUCLEOTIDE SEQUENCE [LARGE SCALE GENOMIC DNA]</scope>
    <source>
        <strain evidence="6">DSM 106435</strain>
    </source>
</reference>
<dbReference type="InterPro" id="IPR020616">
    <property type="entry name" value="Thiolase_N"/>
</dbReference>
<sequence>MRRRRSTGARTHRRVRPLHLGRPGMARPPRGTAADRHVVRRLRGPRVPGRARLPPPWPRRRPAPARDGPHRSGAQPHQRPCLPRRRPADHGGGPARQRRPVLRPGRRRARRRHRGRGRAGAAPDRHRPRRRAPLLLEDPPGHRRNRTVTMPLAHEVAVVGTGVTRFGVLYDRSYLSLLHQAATDAITDAGVEPGRIEAAWLGTAEPLLGALVGDSGAAVTEALGFGPRPVTRVSNFCATGMEAVRGAALAVAAGEYEVCLAVGAEKMRDVPPRDSLVAKTVEQSHPVLAKGRTAPGQFALVAARYLAEYGYGREVLAEVAVKNHANAARNPKAHFRTPIRAEQVLAAPMVADPLGLLDCTPTTDGAAAVVIASRRWAERHARRYALIEGLALASYAGYYPALFRSDNDFLGFQATRDAAAQVYRQAGITDPRSQLDLVECHDCFTITEIVNTEDLGLFPPGRGAAELMAGATRPDGDLPVNVSGGLQSCGHPVGATGVRMVAEITDQVTGRAGDRQIPGARRGLAHNLGGPGAVAAITVLGAP</sequence>
<dbReference type="OrthoDB" id="9785768at2"/>
<feature type="region of interest" description="Disordered" evidence="2">
    <location>
        <begin position="1"/>
        <end position="146"/>
    </location>
</feature>
<dbReference type="CDD" id="cd00829">
    <property type="entry name" value="SCP-x_thiolase"/>
    <property type="match status" value="1"/>
</dbReference>
<organism evidence="5 6">
    <name type="scientific">Peterkaempfera bronchialis</name>
    <dbReference type="NCBI Taxonomy" id="2126346"/>
    <lineage>
        <taxon>Bacteria</taxon>
        <taxon>Bacillati</taxon>
        <taxon>Actinomycetota</taxon>
        <taxon>Actinomycetes</taxon>
        <taxon>Kitasatosporales</taxon>
        <taxon>Streptomycetaceae</taxon>
        <taxon>Peterkaempfera</taxon>
    </lineage>
</organism>
<evidence type="ECO:0000259" key="4">
    <source>
        <dbReference type="Pfam" id="PF22691"/>
    </source>
</evidence>
<keyword evidence="6" id="KW-1185">Reference proteome</keyword>
<dbReference type="AlphaFoldDB" id="A0A345T3C7"/>
<dbReference type="Gene3D" id="3.40.47.10">
    <property type="match status" value="1"/>
</dbReference>
<proteinExistence type="predicted"/>
<feature type="compositionally biased region" description="Basic residues" evidence="2">
    <location>
        <begin position="96"/>
        <end position="117"/>
    </location>
</feature>
<dbReference type="InterPro" id="IPR020615">
    <property type="entry name" value="Thiolase_acyl_enz_int_AS"/>
</dbReference>
<evidence type="ECO:0000256" key="2">
    <source>
        <dbReference type="SAM" id="MobiDB-lite"/>
    </source>
</evidence>
<dbReference type="InterPro" id="IPR055140">
    <property type="entry name" value="Thiolase_C_2"/>
</dbReference>
<feature type="domain" description="Thiolase N-terminal" evidence="3">
    <location>
        <begin position="156"/>
        <end position="374"/>
    </location>
</feature>
<dbReference type="SUPFAM" id="SSF53901">
    <property type="entry name" value="Thiolase-like"/>
    <property type="match status" value="2"/>
</dbReference>
<dbReference type="PANTHER" id="PTHR42870">
    <property type="entry name" value="ACETYL-COA C-ACETYLTRANSFERASE"/>
    <property type="match status" value="1"/>
</dbReference>
<dbReference type="PANTHER" id="PTHR42870:SF1">
    <property type="entry name" value="NON-SPECIFIC LIPID-TRANSFER PROTEIN-LIKE 2"/>
    <property type="match status" value="1"/>
</dbReference>
<protein>
    <submittedName>
        <fullName evidence="5">Acetyl-CoA acetyltransferase</fullName>
    </submittedName>
</protein>